<gene>
    <name evidence="2" type="ORF">MTUNDRAET4_0494</name>
</gene>
<evidence type="ECO:0000256" key="1">
    <source>
        <dbReference type="SAM" id="Phobius"/>
    </source>
</evidence>
<evidence type="ECO:0000313" key="2">
    <source>
        <dbReference type="EMBL" id="VFU07387.1"/>
    </source>
</evidence>
<reference evidence="2 3" key="1">
    <citation type="submission" date="2019-03" db="EMBL/GenBank/DDBJ databases">
        <authorList>
            <person name="Kox A.R. M."/>
        </authorList>
    </citation>
    <scope>NUCLEOTIDE SEQUENCE [LARGE SCALE GENOMIC DNA]</scope>
    <source>
        <strain evidence="2">MTUNDRAET4 annotated genome</strain>
    </source>
</reference>
<evidence type="ECO:0000313" key="3">
    <source>
        <dbReference type="Proteomes" id="UP000294360"/>
    </source>
</evidence>
<name>A0A4U8YVV8_METTU</name>
<dbReference type="AlphaFoldDB" id="A0A4U8YVV8"/>
<keyword evidence="1" id="KW-1133">Transmembrane helix</keyword>
<keyword evidence="1" id="KW-0472">Membrane</keyword>
<dbReference type="EMBL" id="LR536450">
    <property type="protein sequence ID" value="VFU07387.1"/>
    <property type="molecule type" value="Genomic_DNA"/>
</dbReference>
<organism evidence="2 3">
    <name type="scientific">Methylocella tundrae</name>
    <dbReference type="NCBI Taxonomy" id="227605"/>
    <lineage>
        <taxon>Bacteria</taxon>
        <taxon>Pseudomonadati</taxon>
        <taxon>Pseudomonadota</taxon>
        <taxon>Alphaproteobacteria</taxon>
        <taxon>Hyphomicrobiales</taxon>
        <taxon>Beijerinckiaceae</taxon>
        <taxon>Methylocella</taxon>
    </lineage>
</organism>
<dbReference type="KEGG" id="mtun:MTUNDRAET4_0494"/>
<dbReference type="Proteomes" id="UP000294360">
    <property type="component" value="Chromosome"/>
</dbReference>
<accession>A0A4U8YVV8</accession>
<sequence>MAERFSSSISVTGRARGMAVGDALDAPKALRQIASIQDIINFAGRKRRLLREWPLKKVYLAYALLGLIVILLLFAQLARTGAPV</sequence>
<proteinExistence type="predicted"/>
<keyword evidence="1" id="KW-0812">Transmembrane</keyword>
<protein>
    <submittedName>
        <fullName evidence="2">Uncharacterized protein</fullName>
    </submittedName>
</protein>
<feature type="transmembrane region" description="Helical" evidence="1">
    <location>
        <begin position="58"/>
        <end position="78"/>
    </location>
</feature>